<accession>A0A498JUF4</accession>
<organism evidence="2 3">
    <name type="scientific">Malus domestica</name>
    <name type="common">Apple</name>
    <name type="synonym">Pyrus malus</name>
    <dbReference type="NCBI Taxonomy" id="3750"/>
    <lineage>
        <taxon>Eukaryota</taxon>
        <taxon>Viridiplantae</taxon>
        <taxon>Streptophyta</taxon>
        <taxon>Embryophyta</taxon>
        <taxon>Tracheophyta</taxon>
        <taxon>Spermatophyta</taxon>
        <taxon>Magnoliopsida</taxon>
        <taxon>eudicotyledons</taxon>
        <taxon>Gunneridae</taxon>
        <taxon>Pentapetalae</taxon>
        <taxon>rosids</taxon>
        <taxon>fabids</taxon>
        <taxon>Rosales</taxon>
        <taxon>Rosaceae</taxon>
        <taxon>Amygdaloideae</taxon>
        <taxon>Maleae</taxon>
        <taxon>Malus</taxon>
    </lineage>
</organism>
<dbReference type="AlphaFoldDB" id="A0A498JUF4"/>
<evidence type="ECO:0000313" key="3">
    <source>
        <dbReference type="Proteomes" id="UP000290289"/>
    </source>
</evidence>
<evidence type="ECO:0008006" key="4">
    <source>
        <dbReference type="Google" id="ProtNLM"/>
    </source>
</evidence>
<reference evidence="2 3" key="1">
    <citation type="submission" date="2018-10" db="EMBL/GenBank/DDBJ databases">
        <title>A high-quality apple genome assembly.</title>
        <authorList>
            <person name="Hu J."/>
        </authorList>
    </citation>
    <scope>NUCLEOTIDE SEQUENCE [LARGE SCALE GENOMIC DNA]</scope>
    <source>
        <strain evidence="3">cv. HFTH1</strain>
        <tissue evidence="2">Young leaf</tissue>
    </source>
</reference>
<evidence type="ECO:0000256" key="1">
    <source>
        <dbReference type="SAM" id="SignalP"/>
    </source>
</evidence>
<dbReference type="Proteomes" id="UP000290289">
    <property type="component" value="Chromosome 5"/>
</dbReference>
<name>A0A498JUF4_MALDO</name>
<proteinExistence type="predicted"/>
<feature type="signal peptide" evidence="1">
    <location>
        <begin position="1"/>
        <end position="19"/>
    </location>
</feature>
<feature type="chain" id="PRO_5019713904" description="Secreted protein" evidence="1">
    <location>
        <begin position="20"/>
        <end position="94"/>
    </location>
</feature>
<gene>
    <name evidence="2" type="ORF">DVH24_007790</name>
</gene>
<sequence length="94" mass="10942">MLPQALLLVVLLNTNVASTSNIITALPGFPGSLPFKLETGMLQWCGWGLEEVRRTGRWERERERERERVNRKYGAHKDHVIKLTENLMVLVWRD</sequence>
<evidence type="ECO:0000313" key="2">
    <source>
        <dbReference type="EMBL" id="RXH97444.1"/>
    </source>
</evidence>
<protein>
    <recommendedName>
        <fullName evidence="4">Secreted protein</fullName>
    </recommendedName>
</protein>
<keyword evidence="3" id="KW-1185">Reference proteome</keyword>
<keyword evidence="1" id="KW-0732">Signal</keyword>
<dbReference type="EMBL" id="RDQH01000331">
    <property type="protein sequence ID" value="RXH97444.1"/>
    <property type="molecule type" value="Genomic_DNA"/>
</dbReference>
<comment type="caution">
    <text evidence="2">The sequence shown here is derived from an EMBL/GenBank/DDBJ whole genome shotgun (WGS) entry which is preliminary data.</text>
</comment>